<dbReference type="Pfam" id="PF00621">
    <property type="entry name" value="RhoGEF"/>
    <property type="match status" value="1"/>
</dbReference>
<feature type="compositionally biased region" description="Low complexity" evidence="3">
    <location>
        <begin position="77"/>
        <end position="91"/>
    </location>
</feature>
<dbReference type="AlphaFoldDB" id="A0A9Q5HQT7"/>
<evidence type="ECO:0000256" key="2">
    <source>
        <dbReference type="ARBA" id="ARBA00022490"/>
    </source>
</evidence>
<feature type="compositionally biased region" description="Polar residues" evidence="3">
    <location>
        <begin position="241"/>
        <end position="293"/>
    </location>
</feature>
<accession>A0A9Q5HQT7</accession>
<dbReference type="PANTHER" id="PTHR46006">
    <property type="entry name" value="RHO GUANINE NUCLEOTIDE EXCHANGE FACTOR AT 64C, ISOFORM A"/>
    <property type="match status" value="1"/>
</dbReference>
<feature type="compositionally biased region" description="Polar residues" evidence="3">
    <location>
        <begin position="911"/>
        <end position="920"/>
    </location>
</feature>
<dbReference type="SMART" id="SM00325">
    <property type="entry name" value="RhoGEF"/>
    <property type="match status" value="1"/>
</dbReference>
<comment type="subcellular location">
    <subcellularLocation>
        <location evidence="1">Cytoplasm</location>
    </subcellularLocation>
</comment>
<feature type="region of interest" description="Disordered" evidence="3">
    <location>
        <begin position="770"/>
        <end position="795"/>
    </location>
</feature>
<feature type="compositionally biased region" description="Acidic residues" evidence="3">
    <location>
        <begin position="925"/>
        <end position="935"/>
    </location>
</feature>
<sequence length="1117" mass="121382">MRALLQRFKKEKEKEKFLAPALDAELSISSTRDREKLELPPLRSWPPSSQTQLDPSPNSINATKPLPPIDRTPISLSHTNSQASSDSNSSTRTPQPAPAQAPPTSRVSSTDNRTPATTITVTRSRKESVDGGASAAATHKTRKVTDANSPPDSSTHKKVAFLSPPQTPAPLERALSDQSESTSANGVDPSVNNEGGHAKASVGASTTTNGDAAPKTPPGPVKTNVSRFQAMHGSETRGTRDASSSKVNVSKGGNSAKGTRTPVSPNSQRNLPDNMSLNASMRSGTPYSQASQSSSRILATASWSEAAEEDLVSNLGPRERTRQEVLWEIVASEERYVIELTKLKETFIEPLLHPYAAPPVCSPTPLENDEYFARVDTPRESIDHLPIAARFLSPTPGLRPETPSTAKDNAHNNPDNDSPDSDDDEAQDQMGKGYSGTPSRSQQRNGSATSAVAAAIAKFNHPRSPYNTNAQRSQQGKVPLPFPTRSHQSLPPLPRGPPQGSSASLGRQSVFGAVPEREVSYAATQQTDKTDKTSASRVLKKLRRTTPQPESLIGDSVPPNQLPEDLRKCLEVLEDGIYNGHVTLSEGLRKRYEEQYPLVRSLADVFVSNSNILREYATYVLHLERALEQVDNALSTASDKKIPKNQDKAMWLKVCKVLQKLEQDSVEKGETGLAISLSKPFQRLLKYPLLFQNLLYHTDPSTYEYESTLLMVAEVETIVRSIEDEKIQKEERDRTRDAFARIEGLEKVKQLALPKPSRLLVEEKSLVPPSQILSQPATRPPPSAANNAASKNVRGKSSFRRLSDVLQQSSHNAVGGKKDLWLVTFNDVVLRCQRTGITTLPLATSTNSRTNSLPDLQAKAKYASTGRKGAHTKPRNLYKFIKIENWAIADVPDPKQGVVAMDDVVRSRNTVISSAPTGRSSLMPPDEEDDDADSSDSDRKSKMSFSYWGADKVTIHKPKPKPRPGVTTNRKGSLTPLGYGRESSANAKFGTRLVASPEPHLHPREYHPHVRPASRRTQAATPSSRRPMHSEDGHASAKSAATGTTTGRPAWDGSTRSIGTTTPTSTRTRPRHLSQTSAARTPAAATNKLLASPAPSEDSGVGLYRQIVAAGSQLNVV</sequence>
<dbReference type="Proteomes" id="UP000757232">
    <property type="component" value="Unassembled WGS sequence"/>
</dbReference>
<dbReference type="OrthoDB" id="1716625at2759"/>
<evidence type="ECO:0000256" key="1">
    <source>
        <dbReference type="ARBA" id="ARBA00004496"/>
    </source>
</evidence>
<feature type="compositionally biased region" description="Polar residues" evidence="3">
    <location>
        <begin position="105"/>
        <end position="122"/>
    </location>
</feature>
<protein>
    <submittedName>
        <fullName evidence="5">Dbl domain-containing protein</fullName>
    </submittedName>
</protein>
<evidence type="ECO:0000259" key="4">
    <source>
        <dbReference type="PROSITE" id="PS50010"/>
    </source>
</evidence>
<feature type="compositionally biased region" description="Polar residues" evidence="3">
    <location>
        <begin position="436"/>
        <end position="447"/>
    </location>
</feature>
<keyword evidence="2" id="KW-0963">Cytoplasm</keyword>
<proteinExistence type="predicted"/>
<dbReference type="PANTHER" id="PTHR46006:SF7">
    <property type="entry name" value="DH DOMAIN-CONTAINING PROTEIN"/>
    <property type="match status" value="1"/>
</dbReference>
<feature type="compositionally biased region" description="Low complexity" evidence="3">
    <location>
        <begin position="1036"/>
        <end position="1067"/>
    </location>
</feature>
<organism evidence="5 6">
    <name type="scientific">Sanghuangporus baumii</name>
    <name type="common">Phellinus baumii</name>
    <dbReference type="NCBI Taxonomy" id="108892"/>
    <lineage>
        <taxon>Eukaryota</taxon>
        <taxon>Fungi</taxon>
        <taxon>Dikarya</taxon>
        <taxon>Basidiomycota</taxon>
        <taxon>Agaricomycotina</taxon>
        <taxon>Agaricomycetes</taxon>
        <taxon>Hymenochaetales</taxon>
        <taxon>Hymenochaetaceae</taxon>
        <taxon>Sanghuangporus</taxon>
    </lineage>
</organism>
<feature type="compositionally biased region" description="Polar residues" evidence="3">
    <location>
        <begin position="176"/>
        <end position="193"/>
    </location>
</feature>
<dbReference type="InterPro" id="IPR035899">
    <property type="entry name" value="DBL_dom_sf"/>
</dbReference>
<evidence type="ECO:0000256" key="3">
    <source>
        <dbReference type="SAM" id="MobiDB-lite"/>
    </source>
</evidence>
<feature type="region of interest" description="Disordered" evidence="3">
    <location>
        <begin position="24"/>
        <end position="293"/>
    </location>
</feature>
<feature type="compositionally biased region" description="Polar residues" evidence="3">
    <location>
        <begin position="465"/>
        <end position="476"/>
    </location>
</feature>
<feature type="compositionally biased region" description="Acidic residues" evidence="3">
    <location>
        <begin position="417"/>
        <end position="427"/>
    </location>
</feature>
<evidence type="ECO:0000313" key="5">
    <source>
        <dbReference type="EMBL" id="OCB84234.1"/>
    </source>
</evidence>
<name>A0A9Q5HQT7_SANBA</name>
<dbReference type="GO" id="GO:0035025">
    <property type="term" value="P:positive regulation of Rho protein signal transduction"/>
    <property type="evidence" value="ECO:0007669"/>
    <property type="project" value="TreeGrafter"/>
</dbReference>
<dbReference type="GO" id="GO:0005085">
    <property type="term" value="F:guanyl-nucleotide exchange factor activity"/>
    <property type="evidence" value="ECO:0007669"/>
    <property type="project" value="InterPro"/>
</dbReference>
<feature type="region of interest" description="Disordered" evidence="3">
    <location>
        <begin position="998"/>
        <end position="1085"/>
    </location>
</feature>
<feature type="domain" description="DH" evidence="4">
    <location>
        <begin position="321"/>
        <end position="725"/>
    </location>
</feature>
<feature type="region of interest" description="Disordered" evidence="3">
    <location>
        <begin position="389"/>
        <end position="506"/>
    </location>
</feature>
<feature type="compositionally biased region" description="Basic and acidic residues" evidence="3">
    <location>
        <begin position="999"/>
        <end position="1008"/>
    </location>
</feature>
<comment type="caution">
    <text evidence="5">The sequence shown here is derived from an EMBL/GenBank/DDBJ whole genome shotgun (WGS) entry which is preliminary data.</text>
</comment>
<dbReference type="InterPro" id="IPR000219">
    <property type="entry name" value="DH_dom"/>
</dbReference>
<dbReference type="SUPFAM" id="SSF48065">
    <property type="entry name" value="DBL homology domain (DH-domain)"/>
    <property type="match status" value="1"/>
</dbReference>
<dbReference type="PROSITE" id="PS50010">
    <property type="entry name" value="DH_2"/>
    <property type="match status" value="1"/>
</dbReference>
<dbReference type="InterPro" id="IPR051480">
    <property type="entry name" value="Endocytic_GEF_Adapter"/>
</dbReference>
<dbReference type="GO" id="GO:0005737">
    <property type="term" value="C:cytoplasm"/>
    <property type="evidence" value="ECO:0007669"/>
    <property type="project" value="UniProtKB-SubCell"/>
</dbReference>
<feature type="compositionally biased region" description="Low complexity" evidence="3">
    <location>
        <begin position="448"/>
        <end position="457"/>
    </location>
</feature>
<feature type="compositionally biased region" description="Polar residues" evidence="3">
    <location>
        <begin position="1015"/>
        <end position="1024"/>
    </location>
</feature>
<dbReference type="EMBL" id="LNZH02000216">
    <property type="protein sequence ID" value="OCB84234.1"/>
    <property type="molecule type" value="Genomic_DNA"/>
</dbReference>
<reference evidence="5" key="1">
    <citation type="submission" date="2016-06" db="EMBL/GenBank/DDBJ databases">
        <title>Draft Genome sequence of the fungus Inonotus baumii.</title>
        <authorList>
            <person name="Zhu H."/>
            <person name="Lin W."/>
        </authorList>
    </citation>
    <scope>NUCLEOTIDE SEQUENCE</scope>
    <source>
        <strain evidence="5">821</strain>
    </source>
</reference>
<feature type="region of interest" description="Disordered" evidence="3">
    <location>
        <begin position="911"/>
        <end position="985"/>
    </location>
</feature>
<feature type="compositionally biased region" description="Polar residues" evidence="3">
    <location>
        <begin position="46"/>
        <end position="62"/>
    </location>
</feature>
<evidence type="ECO:0000313" key="6">
    <source>
        <dbReference type="Proteomes" id="UP000757232"/>
    </source>
</evidence>
<gene>
    <name evidence="5" type="ORF">A7U60_g8911</name>
</gene>
<keyword evidence="6" id="KW-1185">Reference proteome</keyword>
<dbReference type="Gene3D" id="1.20.900.10">
    <property type="entry name" value="Dbl homology (DH) domain"/>
    <property type="match status" value="2"/>
</dbReference>